<proteinExistence type="predicted"/>
<dbReference type="EMBL" id="UINC01062310">
    <property type="protein sequence ID" value="SVB88803.1"/>
    <property type="molecule type" value="Genomic_DNA"/>
</dbReference>
<dbReference type="PANTHER" id="PTHR35889">
    <property type="entry name" value="CYCLOINULO-OLIGOSACCHARIDE FRUCTANOTRANSFERASE-RELATED"/>
    <property type="match status" value="1"/>
</dbReference>
<name>A0A382HQ85_9ZZZZ</name>
<keyword evidence="1" id="KW-0349">Heme</keyword>
<evidence type="ECO:0000259" key="4">
    <source>
        <dbReference type="PROSITE" id="PS51007"/>
    </source>
</evidence>
<dbReference type="InterPro" id="IPR011429">
    <property type="entry name" value="Cyt_c_Planctomycete-type"/>
</dbReference>
<organism evidence="5">
    <name type="scientific">marine metagenome</name>
    <dbReference type="NCBI Taxonomy" id="408172"/>
    <lineage>
        <taxon>unclassified sequences</taxon>
        <taxon>metagenomes</taxon>
        <taxon>ecological metagenomes</taxon>
    </lineage>
</organism>
<dbReference type="GO" id="GO:0009055">
    <property type="term" value="F:electron transfer activity"/>
    <property type="evidence" value="ECO:0007669"/>
    <property type="project" value="InterPro"/>
</dbReference>
<dbReference type="Pfam" id="PF07635">
    <property type="entry name" value="PSCyt1"/>
    <property type="match status" value="1"/>
</dbReference>
<protein>
    <recommendedName>
        <fullName evidence="4">Cytochrome c domain-containing protein</fullName>
    </recommendedName>
</protein>
<reference evidence="5" key="1">
    <citation type="submission" date="2018-05" db="EMBL/GenBank/DDBJ databases">
        <authorList>
            <person name="Lanie J.A."/>
            <person name="Ng W.-L."/>
            <person name="Kazmierczak K.M."/>
            <person name="Andrzejewski T.M."/>
            <person name="Davidsen T.M."/>
            <person name="Wayne K.J."/>
            <person name="Tettelin H."/>
            <person name="Glass J.I."/>
            <person name="Rusch D."/>
            <person name="Podicherti R."/>
            <person name="Tsui H.-C.T."/>
            <person name="Winkler M.E."/>
        </authorList>
    </citation>
    <scope>NUCLEOTIDE SEQUENCE</scope>
</reference>
<accession>A0A382HQ85</accession>
<dbReference type="SUPFAM" id="SSF46626">
    <property type="entry name" value="Cytochrome c"/>
    <property type="match status" value="1"/>
</dbReference>
<dbReference type="PANTHER" id="PTHR35889:SF3">
    <property type="entry name" value="F-BOX DOMAIN-CONTAINING PROTEIN"/>
    <property type="match status" value="1"/>
</dbReference>
<dbReference type="InterPro" id="IPR009056">
    <property type="entry name" value="Cyt_c-like_dom"/>
</dbReference>
<dbReference type="GO" id="GO:0020037">
    <property type="term" value="F:heme binding"/>
    <property type="evidence" value="ECO:0007669"/>
    <property type="project" value="InterPro"/>
</dbReference>
<feature type="domain" description="Cytochrome c" evidence="4">
    <location>
        <begin position="15"/>
        <end position="103"/>
    </location>
</feature>
<evidence type="ECO:0000256" key="3">
    <source>
        <dbReference type="ARBA" id="ARBA00023004"/>
    </source>
</evidence>
<keyword evidence="3" id="KW-0408">Iron</keyword>
<evidence type="ECO:0000256" key="1">
    <source>
        <dbReference type="ARBA" id="ARBA00022617"/>
    </source>
</evidence>
<dbReference type="Gene3D" id="1.10.760.10">
    <property type="entry name" value="Cytochrome c-like domain"/>
    <property type="match status" value="1"/>
</dbReference>
<dbReference type="InterPro" id="IPR036909">
    <property type="entry name" value="Cyt_c-like_dom_sf"/>
</dbReference>
<evidence type="ECO:0000256" key="2">
    <source>
        <dbReference type="ARBA" id="ARBA00022723"/>
    </source>
</evidence>
<keyword evidence="2" id="KW-0479">Metal-binding</keyword>
<dbReference type="PROSITE" id="PS51007">
    <property type="entry name" value="CYTC"/>
    <property type="match status" value="1"/>
</dbReference>
<gene>
    <name evidence="5" type="ORF">METZ01_LOCUS241657</name>
</gene>
<dbReference type="AlphaFoldDB" id="A0A382HQ85"/>
<dbReference type="GO" id="GO:0046872">
    <property type="term" value="F:metal ion binding"/>
    <property type="evidence" value="ECO:0007669"/>
    <property type="project" value="UniProtKB-KW"/>
</dbReference>
<evidence type="ECO:0000313" key="5">
    <source>
        <dbReference type="EMBL" id="SVB88803.1"/>
    </source>
</evidence>
<sequence length="106" mass="11514">MGTNPNEEINTEEMSYKKHIQPLFNANCVNCHGDNGNLSLTTYNNLMKGGNSGKSIIANNSTGSLLINRLSGEGPGQRMPPEPASQLDDTKIELVIKWIEQGALNN</sequence>